<gene>
    <name evidence="6" type="ORF">BT63DRAFT_439914</name>
</gene>
<organism evidence="6 7">
    <name type="scientific">Microthyrium microscopicum</name>
    <dbReference type="NCBI Taxonomy" id="703497"/>
    <lineage>
        <taxon>Eukaryota</taxon>
        <taxon>Fungi</taxon>
        <taxon>Dikarya</taxon>
        <taxon>Ascomycota</taxon>
        <taxon>Pezizomycotina</taxon>
        <taxon>Dothideomycetes</taxon>
        <taxon>Dothideomycetes incertae sedis</taxon>
        <taxon>Microthyriales</taxon>
        <taxon>Microthyriaceae</taxon>
        <taxon>Microthyrium</taxon>
    </lineage>
</organism>
<keyword evidence="3" id="KW-0442">Lipid degradation</keyword>
<keyword evidence="4" id="KW-0443">Lipid metabolism</keyword>
<dbReference type="PANTHER" id="PTHR10272:SF0">
    <property type="entry name" value="PLATELET-ACTIVATING FACTOR ACETYLHYDROLASE"/>
    <property type="match status" value="1"/>
</dbReference>
<evidence type="ECO:0000256" key="2">
    <source>
        <dbReference type="ARBA" id="ARBA00022801"/>
    </source>
</evidence>
<protein>
    <recommendedName>
        <fullName evidence="1">1-alkyl-2-acetylglycerophosphocholine esterase</fullName>
        <ecNumber evidence="1">3.1.1.47</ecNumber>
    </recommendedName>
</protein>
<dbReference type="EMBL" id="MU004235">
    <property type="protein sequence ID" value="KAF2669200.1"/>
    <property type="molecule type" value="Genomic_DNA"/>
</dbReference>
<evidence type="ECO:0000313" key="7">
    <source>
        <dbReference type="Proteomes" id="UP000799302"/>
    </source>
</evidence>
<evidence type="ECO:0000259" key="5">
    <source>
        <dbReference type="Pfam" id="PF03959"/>
    </source>
</evidence>
<evidence type="ECO:0000256" key="3">
    <source>
        <dbReference type="ARBA" id="ARBA00022963"/>
    </source>
</evidence>
<keyword evidence="2 6" id="KW-0378">Hydrolase</keyword>
<keyword evidence="7" id="KW-1185">Reference proteome</keyword>
<dbReference type="OrthoDB" id="2363873at2759"/>
<dbReference type="EC" id="3.1.1.47" evidence="1"/>
<dbReference type="Proteomes" id="UP000799302">
    <property type="component" value="Unassembled WGS sequence"/>
</dbReference>
<sequence length="322" mass="34934">MHINYHALIGAAAQIRISLTIPVTSFSPVVLPIPGRIVDLQLRVTVPSTGNKLPIVLLSHGQGYSNYISSLDGYAPLYEFYASHGFAVLQPTHLSSLFLKITAPYGQEFWWQDRALDMTRILDNLDKIEETVPGLKGRLDRTRVAVVGHSMGAGTAAMLLGLQNTDPRNGSVWYKPETRIKAGVLLSGVGKGGADMSESGSKMMPFYGPDFSKMVTPALVVYGDKDVSPHLTKRGADWHGDIFTLAPKSKDLLVIKGGGHGLGGVAAWDAAETKDESPERLAVVQRMSLAYLRSQLFGDGSWAEARKAFEKLPAQGMVQSRD</sequence>
<evidence type="ECO:0000256" key="1">
    <source>
        <dbReference type="ARBA" id="ARBA00013201"/>
    </source>
</evidence>
<reference evidence="6" key="1">
    <citation type="journal article" date="2020" name="Stud. Mycol.">
        <title>101 Dothideomycetes genomes: a test case for predicting lifestyles and emergence of pathogens.</title>
        <authorList>
            <person name="Haridas S."/>
            <person name="Albert R."/>
            <person name="Binder M."/>
            <person name="Bloem J."/>
            <person name="Labutti K."/>
            <person name="Salamov A."/>
            <person name="Andreopoulos B."/>
            <person name="Baker S."/>
            <person name="Barry K."/>
            <person name="Bills G."/>
            <person name="Bluhm B."/>
            <person name="Cannon C."/>
            <person name="Castanera R."/>
            <person name="Culley D."/>
            <person name="Daum C."/>
            <person name="Ezra D."/>
            <person name="Gonzalez J."/>
            <person name="Henrissat B."/>
            <person name="Kuo A."/>
            <person name="Liang C."/>
            <person name="Lipzen A."/>
            <person name="Lutzoni F."/>
            <person name="Magnuson J."/>
            <person name="Mondo S."/>
            <person name="Nolan M."/>
            <person name="Ohm R."/>
            <person name="Pangilinan J."/>
            <person name="Park H.-J."/>
            <person name="Ramirez L."/>
            <person name="Alfaro M."/>
            <person name="Sun H."/>
            <person name="Tritt A."/>
            <person name="Yoshinaga Y."/>
            <person name="Zwiers L.-H."/>
            <person name="Turgeon B."/>
            <person name="Goodwin S."/>
            <person name="Spatafora J."/>
            <person name="Crous P."/>
            <person name="Grigoriev I."/>
        </authorList>
    </citation>
    <scope>NUCLEOTIDE SEQUENCE</scope>
    <source>
        <strain evidence="6">CBS 115976</strain>
    </source>
</reference>
<dbReference type="Pfam" id="PF03959">
    <property type="entry name" value="FSH1"/>
    <property type="match status" value="1"/>
</dbReference>
<dbReference type="GO" id="GO:0016042">
    <property type="term" value="P:lipid catabolic process"/>
    <property type="evidence" value="ECO:0007669"/>
    <property type="project" value="UniProtKB-KW"/>
</dbReference>
<proteinExistence type="predicted"/>
<evidence type="ECO:0000256" key="4">
    <source>
        <dbReference type="ARBA" id="ARBA00023098"/>
    </source>
</evidence>
<dbReference type="PANTHER" id="PTHR10272">
    <property type="entry name" value="PLATELET-ACTIVATING FACTOR ACETYLHYDROLASE"/>
    <property type="match status" value="1"/>
</dbReference>
<dbReference type="InterPro" id="IPR005645">
    <property type="entry name" value="FSH-like_dom"/>
</dbReference>
<dbReference type="InterPro" id="IPR029058">
    <property type="entry name" value="AB_hydrolase_fold"/>
</dbReference>
<name>A0A6A6UB71_9PEZI</name>
<evidence type="ECO:0000313" key="6">
    <source>
        <dbReference type="EMBL" id="KAF2669200.1"/>
    </source>
</evidence>
<dbReference type="AlphaFoldDB" id="A0A6A6UB71"/>
<dbReference type="SUPFAM" id="SSF53474">
    <property type="entry name" value="alpha/beta-Hydrolases"/>
    <property type="match status" value="1"/>
</dbReference>
<dbReference type="Gene3D" id="3.40.50.1820">
    <property type="entry name" value="alpha/beta hydrolase"/>
    <property type="match status" value="1"/>
</dbReference>
<accession>A0A6A6UB71</accession>
<feature type="domain" description="Serine hydrolase" evidence="5">
    <location>
        <begin position="126"/>
        <end position="226"/>
    </location>
</feature>
<dbReference type="GO" id="GO:0003847">
    <property type="term" value="F:1-alkyl-2-acetylglycerophosphocholine esterase activity"/>
    <property type="evidence" value="ECO:0007669"/>
    <property type="project" value="UniProtKB-EC"/>
</dbReference>